<dbReference type="EMBL" id="DPXL01000097">
    <property type="protein sequence ID" value="HCM31449.1"/>
    <property type="molecule type" value="Genomic_DNA"/>
</dbReference>
<dbReference type="InterPro" id="IPR043128">
    <property type="entry name" value="Rev_trsase/Diguanyl_cyclase"/>
</dbReference>
<comment type="caution">
    <text evidence="4">The sequence shown here is derived from an EMBL/GenBank/DDBJ whole genome shotgun (WGS) entry which is preliminary data.</text>
</comment>
<dbReference type="SUPFAM" id="SSF55781">
    <property type="entry name" value="GAF domain-like"/>
    <property type="match status" value="1"/>
</dbReference>
<dbReference type="SMART" id="SM00065">
    <property type="entry name" value="GAF"/>
    <property type="match status" value="1"/>
</dbReference>
<evidence type="ECO:0000313" key="4">
    <source>
        <dbReference type="EMBL" id="HCM31449.1"/>
    </source>
</evidence>
<sequence length="315" mass="35387">MHNINFKNFEEAGQAILSYLSQRYRFKLWMITRTEGNDWIVLLSEDQGYNIKPGQVFHWADSFCSRMVEHEAPRIVPRSADVQLYTDAPINNLVSIKSYIGEPLLKEDGSLFGTLCAIDPEPQSDNILDDAPLFNLMAQILSYILQAELREGEHKRRAELFEAEALTDALTGLYNRRAWDELIAKEEKRCKRYGHPSAVLMIDLNDLKITNDTLGHTAGDMLIKKMASTLKGIVRSNDIVARLGGDEFAVLSVETNLENAKTLVLRIQNAFAKAGISAAIGLAMRNTTEGLSATVKEADKKMYHNKILIKSINND</sequence>
<dbReference type="InterPro" id="IPR003018">
    <property type="entry name" value="GAF"/>
</dbReference>
<dbReference type="SMART" id="SM00267">
    <property type="entry name" value="GGDEF"/>
    <property type="match status" value="1"/>
</dbReference>
<comment type="catalytic activity">
    <reaction evidence="2">
        <text>2 GTP = 3',3'-c-di-GMP + 2 diphosphate</text>
        <dbReference type="Rhea" id="RHEA:24898"/>
        <dbReference type="ChEBI" id="CHEBI:33019"/>
        <dbReference type="ChEBI" id="CHEBI:37565"/>
        <dbReference type="ChEBI" id="CHEBI:58805"/>
        <dbReference type="EC" id="2.7.7.65"/>
    </reaction>
</comment>
<accession>A0A3D3G096</accession>
<dbReference type="Gene3D" id="3.30.70.270">
    <property type="match status" value="1"/>
</dbReference>
<proteinExistence type="predicted"/>
<dbReference type="AlphaFoldDB" id="A0A3D3G096"/>
<dbReference type="SUPFAM" id="SSF55073">
    <property type="entry name" value="Nucleotide cyclase"/>
    <property type="match status" value="1"/>
</dbReference>
<gene>
    <name evidence="4" type="ORF">DIC32_07750</name>
</gene>
<dbReference type="NCBIfam" id="TIGR00254">
    <property type="entry name" value="GGDEF"/>
    <property type="match status" value="1"/>
</dbReference>
<reference evidence="4 5" key="1">
    <citation type="journal article" date="2018" name="Nat. Biotechnol.">
        <title>A standardized bacterial taxonomy based on genome phylogeny substantially revises the tree of life.</title>
        <authorList>
            <person name="Parks D.H."/>
            <person name="Chuvochina M."/>
            <person name="Waite D.W."/>
            <person name="Rinke C."/>
            <person name="Skarshewski A."/>
            <person name="Chaumeil P.A."/>
            <person name="Hugenholtz P."/>
        </authorList>
    </citation>
    <scope>NUCLEOTIDE SEQUENCE [LARGE SCALE GENOMIC DNA]</scope>
    <source>
        <strain evidence="4">UBA10045</strain>
    </source>
</reference>
<dbReference type="Proteomes" id="UP000262257">
    <property type="component" value="Unassembled WGS sequence"/>
</dbReference>
<dbReference type="EC" id="2.7.7.65" evidence="1"/>
<evidence type="ECO:0000313" key="5">
    <source>
        <dbReference type="Proteomes" id="UP000262257"/>
    </source>
</evidence>
<dbReference type="InterPro" id="IPR029787">
    <property type="entry name" value="Nucleotide_cyclase"/>
</dbReference>
<evidence type="ECO:0000256" key="2">
    <source>
        <dbReference type="ARBA" id="ARBA00034247"/>
    </source>
</evidence>
<dbReference type="PANTHER" id="PTHR45138:SF9">
    <property type="entry name" value="DIGUANYLATE CYCLASE DGCM-RELATED"/>
    <property type="match status" value="1"/>
</dbReference>
<dbReference type="InterPro" id="IPR000160">
    <property type="entry name" value="GGDEF_dom"/>
</dbReference>
<dbReference type="CDD" id="cd01949">
    <property type="entry name" value="GGDEF"/>
    <property type="match status" value="1"/>
</dbReference>
<evidence type="ECO:0000256" key="1">
    <source>
        <dbReference type="ARBA" id="ARBA00012528"/>
    </source>
</evidence>
<dbReference type="PROSITE" id="PS50887">
    <property type="entry name" value="GGDEF"/>
    <property type="match status" value="1"/>
</dbReference>
<organism evidence="4 5">
    <name type="scientific">Acinetobacter radioresistens</name>
    <dbReference type="NCBI Taxonomy" id="40216"/>
    <lineage>
        <taxon>Bacteria</taxon>
        <taxon>Pseudomonadati</taxon>
        <taxon>Pseudomonadota</taxon>
        <taxon>Gammaproteobacteria</taxon>
        <taxon>Moraxellales</taxon>
        <taxon>Moraxellaceae</taxon>
        <taxon>Acinetobacter</taxon>
    </lineage>
</organism>
<feature type="domain" description="GGDEF" evidence="3">
    <location>
        <begin position="195"/>
        <end position="315"/>
    </location>
</feature>
<protein>
    <recommendedName>
        <fullName evidence="1">diguanylate cyclase</fullName>
        <ecNumber evidence="1">2.7.7.65</ecNumber>
    </recommendedName>
</protein>
<dbReference type="InterPro" id="IPR050469">
    <property type="entry name" value="Diguanylate_Cyclase"/>
</dbReference>
<name>A0A3D3G096_ACIRA</name>
<dbReference type="PANTHER" id="PTHR45138">
    <property type="entry name" value="REGULATORY COMPONENTS OF SENSORY TRANSDUCTION SYSTEM"/>
    <property type="match status" value="1"/>
</dbReference>
<dbReference type="Pfam" id="PF00990">
    <property type="entry name" value="GGDEF"/>
    <property type="match status" value="1"/>
</dbReference>
<dbReference type="GO" id="GO:0052621">
    <property type="term" value="F:diguanylate cyclase activity"/>
    <property type="evidence" value="ECO:0007669"/>
    <property type="project" value="UniProtKB-EC"/>
</dbReference>
<evidence type="ECO:0000259" key="3">
    <source>
        <dbReference type="PROSITE" id="PS50887"/>
    </source>
</evidence>